<dbReference type="InterPro" id="IPR045124">
    <property type="entry name" value="Su(sable)-like"/>
</dbReference>
<dbReference type="Proteomes" id="UP000001075">
    <property type="component" value="Unassembled WGS sequence"/>
</dbReference>
<evidence type="ECO:0000256" key="16">
    <source>
        <dbReference type="ARBA" id="ARBA00064997"/>
    </source>
</evidence>
<evidence type="ECO:0000313" key="21">
    <source>
        <dbReference type="EMBL" id="EGW02649.1"/>
    </source>
</evidence>
<dbReference type="InParanoid" id="G3I0Z9"/>
<keyword evidence="11" id="KW-0805">Transcription regulation</keyword>
<evidence type="ECO:0000256" key="11">
    <source>
        <dbReference type="ARBA" id="ARBA00023015"/>
    </source>
</evidence>
<evidence type="ECO:0000256" key="9">
    <source>
        <dbReference type="ARBA" id="ARBA00022833"/>
    </source>
</evidence>
<keyword evidence="5" id="KW-0597">Phosphoprotein</keyword>
<keyword evidence="8 18" id="KW-0863">Zinc-finger</keyword>
<feature type="compositionally biased region" description="Polar residues" evidence="19">
    <location>
        <begin position="630"/>
        <end position="646"/>
    </location>
</feature>
<feature type="region of interest" description="Disordered" evidence="19">
    <location>
        <begin position="1"/>
        <end position="334"/>
    </location>
</feature>
<feature type="compositionally biased region" description="Polar residues" evidence="19">
    <location>
        <begin position="448"/>
        <end position="467"/>
    </location>
</feature>
<keyword evidence="6 18" id="KW-0479">Metal-binding</keyword>
<dbReference type="STRING" id="10029.G3I0Z9"/>
<feature type="region of interest" description="Disordered" evidence="19">
    <location>
        <begin position="662"/>
        <end position="877"/>
    </location>
</feature>
<evidence type="ECO:0000256" key="3">
    <source>
        <dbReference type="ARBA" id="ARBA00022472"/>
    </source>
</evidence>
<dbReference type="GO" id="GO:0006353">
    <property type="term" value="P:DNA-templated transcription termination"/>
    <property type="evidence" value="ECO:0007669"/>
    <property type="project" value="UniProtKB-KW"/>
</dbReference>
<dbReference type="GO" id="GO:0003723">
    <property type="term" value="F:RNA binding"/>
    <property type="evidence" value="ECO:0007669"/>
    <property type="project" value="UniProtKB-KW"/>
</dbReference>
<dbReference type="GO" id="GO:0003682">
    <property type="term" value="F:chromatin binding"/>
    <property type="evidence" value="ECO:0007669"/>
    <property type="project" value="UniProtKB-ARBA"/>
</dbReference>
<keyword evidence="2" id="KW-0158">Chromosome</keyword>
<dbReference type="Gene3D" id="4.10.1000.10">
    <property type="entry name" value="Zinc finger, CCCH-type"/>
    <property type="match status" value="1"/>
</dbReference>
<dbReference type="GO" id="GO:0005694">
    <property type="term" value="C:chromosome"/>
    <property type="evidence" value="ECO:0007669"/>
    <property type="project" value="UniProtKB-SubCell"/>
</dbReference>
<comment type="similarity">
    <text evidence="15">Belongs to the suppressor of sable family.</text>
</comment>
<evidence type="ECO:0000256" key="7">
    <source>
        <dbReference type="ARBA" id="ARBA00022737"/>
    </source>
</evidence>
<comment type="subunit">
    <text evidence="16">Interacts with WDR82.</text>
</comment>
<proteinExistence type="inferred from homology"/>
<gene>
    <name evidence="21" type="ORF">I79_017042</name>
</gene>
<dbReference type="Pfam" id="PF18044">
    <property type="entry name" value="zf-CCCH_4"/>
    <property type="match status" value="1"/>
</dbReference>
<evidence type="ECO:0000256" key="18">
    <source>
        <dbReference type="PROSITE-ProRule" id="PRU00723"/>
    </source>
</evidence>
<evidence type="ECO:0000256" key="17">
    <source>
        <dbReference type="ARBA" id="ARBA00071598"/>
    </source>
</evidence>
<feature type="compositionally biased region" description="Low complexity" evidence="19">
    <location>
        <begin position="688"/>
        <end position="700"/>
    </location>
</feature>
<evidence type="ECO:0000313" key="22">
    <source>
        <dbReference type="Proteomes" id="UP000001075"/>
    </source>
</evidence>
<evidence type="ECO:0000256" key="2">
    <source>
        <dbReference type="ARBA" id="ARBA00022454"/>
    </source>
</evidence>
<keyword evidence="9 18" id="KW-0862">Zinc</keyword>
<feature type="compositionally biased region" description="Acidic residues" evidence="19">
    <location>
        <begin position="224"/>
        <end position="250"/>
    </location>
</feature>
<feature type="compositionally biased region" description="Low complexity" evidence="19">
    <location>
        <begin position="515"/>
        <end position="526"/>
    </location>
</feature>
<evidence type="ECO:0000256" key="14">
    <source>
        <dbReference type="ARBA" id="ARBA00059523"/>
    </source>
</evidence>
<dbReference type="GO" id="GO:0140744">
    <property type="term" value="P:negative regulation of lncRNA transcription"/>
    <property type="evidence" value="ECO:0007669"/>
    <property type="project" value="UniProtKB-ARBA"/>
</dbReference>
<keyword evidence="3" id="KW-0806">Transcription termination</keyword>
<keyword evidence="10" id="KW-0694">RNA-binding</keyword>
<dbReference type="eggNOG" id="KOG1040">
    <property type="taxonomic scope" value="Eukaryota"/>
</dbReference>
<feature type="compositionally biased region" description="Low complexity" evidence="19">
    <location>
        <begin position="709"/>
        <end position="718"/>
    </location>
</feature>
<dbReference type="FunCoup" id="G3I0Z9">
    <property type="interactions" value="2824"/>
</dbReference>
<feature type="compositionally biased region" description="Acidic residues" evidence="19">
    <location>
        <begin position="141"/>
        <end position="165"/>
    </location>
</feature>
<dbReference type="Pfam" id="PF00642">
    <property type="entry name" value="zf-CCCH"/>
    <property type="match status" value="1"/>
</dbReference>
<reference evidence="22" key="1">
    <citation type="journal article" date="2011" name="Nat. Biotechnol.">
        <title>The genomic sequence of the Chinese hamster ovary (CHO)-K1 cell line.</title>
        <authorList>
            <person name="Xu X."/>
            <person name="Nagarajan H."/>
            <person name="Lewis N.E."/>
            <person name="Pan S."/>
            <person name="Cai Z."/>
            <person name="Liu X."/>
            <person name="Chen W."/>
            <person name="Xie M."/>
            <person name="Wang W."/>
            <person name="Hammond S."/>
            <person name="Andersen M.R."/>
            <person name="Neff N."/>
            <person name="Passarelli B."/>
            <person name="Koh W."/>
            <person name="Fan H.C."/>
            <person name="Wang J."/>
            <person name="Gui Y."/>
            <person name="Lee K.H."/>
            <person name="Betenbaugh M.J."/>
            <person name="Quake S.R."/>
            <person name="Famili I."/>
            <person name="Palsson B.O."/>
            <person name="Wang J."/>
        </authorList>
    </citation>
    <scope>NUCLEOTIDE SEQUENCE [LARGE SCALE GENOMIC DNA]</scope>
    <source>
        <strain evidence="22">CHO K1 cell line</strain>
    </source>
</reference>
<dbReference type="InterPro" id="IPR000571">
    <property type="entry name" value="Znf_CCCH"/>
</dbReference>
<evidence type="ECO:0000256" key="12">
    <source>
        <dbReference type="ARBA" id="ARBA00023054"/>
    </source>
</evidence>
<dbReference type="GO" id="GO:0005634">
    <property type="term" value="C:nucleus"/>
    <property type="evidence" value="ECO:0007669"/>
    <property type="project" value="TreeGrafter"/>
</dbReference>
<dbReference type="InterPro" id="IPR041367">
    <property type="entry name" value="Znf-CCCH_4"/>
</dbReference>
<dbReference type="SUPFAM" id="SSF90229">
    <property type="entry name" value="CCCH zinc finger"/>
    <property type="match status" value="2"/>
</dbReference>
<feature type="region of interest" description="Disordered" evidence="19">
    <location>
        <begin position="605"/>
        <end position="650"/>
    </location>
</feature>
<keyword evidence="13" id="KW-0804">Transcription</keyword>
<evidence type="ECO:0000256" key="15">
    <source>
        <dbReference type="ARBA" id="ARBA00061414"/>
    </source>
</evidence>
<name>G3I0Z9_CRIGR</name>
<feature type="zinc finger region" description="C3H1-type" evidence="18">
    <location>
        <begin position="336"/>
        <end position="363"/>
    </location>
</feature>
<dbReference type="AlphaFoldDB" id="G3I0Z9"/>
<dbReference type="InterPro" id="IPR036855">
    <property type="entry name" value="Znf_CCCH_sf"/>
</dbReference>
<dbReference type="GO" id="GO:0110064">
    <property type="term" value="P:lncRNA catabolic process"/>
    <property type="evidence" value="ECO:0007669"/>
    <property type="project" value="UniProtKB-ARBA"/>
</dbReference>
<feature type="compositionally biased region" description="Gly residues" evidence="19">
    <location>
        <begin position="199"/>
        <end position="211"/>
    </location>
</feature>
<evidence type="ECO:0000256" key="6">
    <source>
        <dbReference type="ARBA" id="ARBA00022723"/>
    </source>
</evidence>
<feature type="compositionally biased region" description="Basic residues" evidence="19">
    <location>
        <begin position="185"/>
        <end position="198"/>
    </location>
</feature>
<protein>
    <recommendedName>
        <fullName evidence="17">Zinc finger CCCH domain-containing protein 4</fullName>
    </recommendedName>
</protein>
<feature type="zinc finger region" description="C3H1-type" evidence="18">
    <location>
        <begin position="365"/>
        <end position="392"/>
    </location>
</feature>
<feature type="compositionally biased region" description="Basic and acidic residues" evidence="19">
    <location>
        <begin position="251"/>
        <end position="267"/>
    </location>
</feature>
<evidence type="ECO:0000256" key="10">
    <source>
        <dbReference type="ARBA" id="ARBA00022884"/>
    </source>
</evidence>
<keyword evidence="4" id="KW-0488">Methylation</keyword>
<dbReference type="GO" id="GO:0071027">
    <property type="term" value="P:nuclear RNA surveillance"/>
    <property type="evidence" value="ECO:0007669"/>
    <property type="project" value="UniProtKB-ARBA"/>
</dbReference>
<dbReference type="FunFam" id="4.10.1000.10:FF:000013">
    <property type="entry name" value="zinc finger CCCH domain-containing protein 4 isoform X1"/>
    <property type="match status" value="1"/>
</dbReference>
<feature type="compositionally biased region" description="Acidic residues" evidence="19">
    <location>
        <begin position="82"/>
        <end position="91"/>
    </location>
</feature>
<comment type="function">
    <text evidence="14">RNA-binding protein that suppresses transcription of long non-coding RNAs (lncRNAs). LncRNAs are defined as transcripts more than 200 nucleotides that are not translated into protein. Together with WDR82, part of a transcription termination checkpoint that promotes transcription termination of lncRNAs and their subsequent degradation by the exosome. The transcription termination checkpoint is activated by the inefficiently spliced first exon of lncRNAs.</text>
</comment>
<dbReference type="GlyGen" id="G3I0Z9">
    <property type="glycosylation" value="2 sites"/>
</dbReference>
<feature type="compositionally biased region" description="Basic and acidic residues" evidence="19">
    <location>
        <begin position="166"/>
        <end position="182"/>
    </location>
</feature>
<feature type="compositionally biased region" description="Basic and acidic residues" evidence="19">
    <location>
        <begin position="670"/>
        <end position="687"/>
    </location>
</feature>
<dbReference type="PANTHER" id="PTHR13119:SF23">
    <property type="entry name" value="ZINC FINGER CCCH DOMAIN-CONTAINING PROTEIN 4"/>
    <property type="match status" value="1"/>
</dbReference>
<accession>G3I0Z9</accession>
<feature type="compositionally biased region" description="Basic residues" evidence="19">
    <location>
        <begin position="269"/>
        <end position="293"/>
    </location>
</feature>
<feature type="domain" description="C3H1-type" evidence="20">
    <location>
        <begin position="336"/>
        <end position="363"/>
    </location>
</feature>
<feature type="compositionally biased region" description="Basic and acidic residues" evidence="19">
    <location>
        <begin position="323"/>
        <end position="334"/>
    </location>
</feature>
<feature type="region of interest" description="Disordered" evidence="19">
    <location>
        <begin position="448"/>
        <end position="567"/>
    </location>
</feature>
<feature type="compositionally biased region" description="Acidic residues" evidence="19">
    <location>
        <begin position="1"/>
        <end position="20"/>
    </location>
</feature>
<evidence type="ECO:0000256" key="19">
    <source>
        <dbReference type="SAM" id="MobiDB-lite"/>
    </source>
</evidence>
<dbReference type="GO" id="GO:0032785">
    <property type="term" value="P:negative regulation of DNA-templated transcription, elongation"/>
    <property type="evidence" value="ECO:0007669"/>
    <property type="project" value="UniProtKB-ARBA"/>
</dbReference>
<evidence type="ECO:0000256" key="13">
    <source>
        <dbReference type="ARBA" id="ARBA00023163"/>
    </source>
</evidence>
<feature type="compositionally biased region" description="Low complexity" evidence="19">
    <location>
        <begin position="798"/>
        <end position="807"/>
    </location>
</feature>
<comment type="subcellular location">
    <subcellularLocation>
        <location evidence="1">Chromosome</location>
    </subcellularLocation>
</comment>
<evidence type="ECO:0000256" key="1">
    <source>
        <dbReference type="ARBA" id="ARBA00004286"/>
    </source>
</evidence>
<feature type="compositionally biased region" description="Basic and acidic residues" evidence="19">
    <location>
        <begin position="27"/>
        <end position="46"/>
    </location>
</feature>
<dbReference type="SMART" id="SM00356">
    <property type="entry name" value="ZnF_C3H1"/>
    <property type="match status" value="2"/>
</dbReference>
<feature type="compositionally biased region" description="Basic residues" evidence="19">
    <location>
        <begin position="47"/>
        <end position="77"/>
    </location>
</feature>
<evidence type="ECO:0000256" key="4">
    <source>
        <dbReference type="ARBA" id="ARBA00022481"/>
    </source>
</evidence>
<evidence type="ECO:0000256" key="8">
    <source>
        <dbReference type="ARBA" id="ARBA00022771"/>
    </source>
</evidence>
<evidence type="ECO:0000259" key="20">
    <source>
        <dbReference type="PROSITE" id="PS50103"/>
    </source>
</evidence>
<feature type="compositionally biased region" description="Acidic residues" evidence="19">
    <location>
        <begin position="304"/>
        <end position="315"/>
    </location>
</feature>
<dbReference type="EMBL" id="JH001038">
    <property type="protein sequence ID" value="EGW02649.1"/>
    <property type="molecule type" value="Genomic_DNA"/>
</dbReference>
<dbReference type="GO" id="GO:0008270">
    <property type="term" value="F:zinc ion binding"/>
    <property type="evidence" value="ECO:0007669"/>
    <property type="project" value="UniProtKB-KW"/>
</dbReference>
<evidence type="ECO:0000256" key="5">
    <source>
        <dbReference type="ARBA" id="ARBA00022553"/>
    </source>
</evidence>
<organism evidence="21 22">
    <name type="scientific">Cricetulus griseus</name>
    <name type="common">Chinese hamster</name>
    <name type="synonym">Cricetulus barabensis griseus</name>
    <dbReference type="NCBI Taxonomy" id="10029"/>
    <lineage>
        <taxon>Eukaryota</taxon>
        <taxon>Metazoa</taxon>
        <taxon>Chordata</taxon>
        <taxon>Craniata</taxon>
        <taxon>Vertebrata</taxon>
        <taxon>Euteleostomi</taxon>
        <taxon>Mammalia</taxon>
        <taxon>Eutheria</taxon>
        <taxon>Euarchontoglires</taxon>
        <taxon>Glires</taxon>
        <taxon>Rodentia</taxon>
        <taxon>Myomorpha</taxon>
        <taxon>Muroidea</taxon>
        <taxon>Cricetidae</taxon>
        <taxon>Cricetinae</taxon>
        <taxon>Cricetulus</taxon>
    </lineage>
</organism>
<keyword evidence="7" id="KW-0677">Repeat</keyword>
<feature type="domain" description="C3H1-type" evidence="20">
    <location>
        <begin position="365"/>
        <end position="392"/>
    </location>
</feature>
<dbReference type="PANTHER" id="PTHR13119">
    <property type="entry name" value="ZINC FINGER CCCH DOMAIN-CONTAINING PROTEI"/>
    <property type="match status" value="1"/>
</dbReference>
<feature type="non-terminal residue" evidence="21">
    <location>
        <position position="1"/>
    </location>
</feature>
<dbReference type="PROSITE" id="PS50103">
    <property type="entry name" value="ZF_C3H1"/>
    <property type="match status" value="2"/>
</dbReference>
<sequence>REDGELEEGELEDDGAEEIQDAPGGQERSRKEKGEKHHSDSDEEKSHRRLKRKRKKEREKEKRRSKKRRKSKHKRHASSSDDFSDFSDDSDFSPSEKSHRKYRDYSPPYAPCHQQYSSSHSTPLPKKPYSKMDSKGYSMYEDYENEQYGEYEGDEEEDMGKEDYDDFTKELNQYRRAKEGSSRGRGSRGRGRGYRGRGSRGGSRGRGMGRGTRGRGRGSMGEHPEDEEDLYEEEMEYGESEEPMGDDDYDEYSKELNQYRRSKDSRGRGLSRGRGRGARGGRGKGMGRGRGRGSRGGMSKGGMNDDEDFYDDDMGDGGGGSYRRSDHDKPHQQSDKKGKVICKYFVEGRCTWGDHCNFSHDIELPKKRELCKFYITGFCARAENCPYMHDILCCPLTSLFLPPTLFSAKYAGRLPVSLAKFWFGDTGNWYSSDEDDGGSSVTSILKTLRQQTSSRPQASVGEPSSSGLGDPRLQKGHPTGGRRHAETSGGPGPGDSGPSDPGQASALPTSKTEGSLHSSPAGPSSSKGQTPAEEEEGERALREKAVNIPLEPLPGHPLRDPRSQLQQFSHIKKDVTLSKPSFARTVLWNPEDLIPLPIPKQDVPPVPAALQSLPALYPRLHRSTPPGPPNTRQRPGSTDPSTSGSNLPDFVLLSRILKTVNVNTPGLSDKPSDPRVRKTPTDPRLQKSADPAAASRAAKPTGGLGQGSSSGQSSVLSGISLYDPRTPNAGGKAAEPASDTTSAQPKGPEGNGKSSASKAKEPPFVRKSALEQPETGKASADGATATDRYNSYNRPRPKAAAAPTAPSSTPPPEGATPQPGVHNLLLPTLFGTVKPAPKTGTGSPFAGNSPAREGEQDAGSLKDVFKGFDPTASPFCQ</sequence>
<keyword evidence="12" id="KW-0175">Coiled coil</keyword>